<protein>
    <recommendedName>
        <fullName evidence="2">BRO1 domain-containing protein</fullName>
    </recommendedName>
</protein>
<dbReference type="GO" id="GO:0005768">
    <property type="term" value="C:endosome"/>
    <property type="evidence" value="ECO:0007669"/>
    <property type="project" value="TreeGrafter"/>
</dbReference>
<evidence type="ECO:0000313" key="4">
    <source>
        <dbReference type="Proteomes" id="UP000002866"/>
    </source>
</evidence>
<dbReference type="STRING" id="1071380.I2H2L9"/>
<dbReference type="FunCoup" id="I2H2L9">
    <property type="interactions" value="1243"/>
</dbReference>
<dbReference type="InterPro" id="IPR004328">
    <property type="entry name" value="BRO1_dom"/>
</dbReference>
<keyword evidence="4" id="KW-1185">Reference proteome</keyword>
<dbReference type="InParanoid" id="I2H2L9"/>
<dbReference type="AlphaFoldDB" id="I2H2L9"/>
<name>I2H2L9_HENB6</name>
<evidence type="ECO:0000256" key="1">
    <source>
        <dbReference type="ARBA" id="ARBA00038154"/>
    </source>
</evidence>
<dbReference type="RefSeq" id="XP_004180140.1">
    <property type="nucleotide sequence ID" value="XM_004180092.1"/>
</dbReference>
<proteinExistence type="inferred from homology"/>
<dbReference type="Pfam" id="PF13949">
    <property type="entry name" value="ALIX_LYPXL_bnd"/>
    <property type="match status" value="1"/>
</dbReference>
<dbReference type="Gene3D" id="1.25.40.280">
    <property type="entry name" value="alix/aip1 like domains"/>
    <property type="match status" value="1"/>
</dbReference>
<dbReference type="KEGG" id="tbl:TBLA_0D01130"/>
<organism evidence="3 4">
    <name type="scientific">Henningerozyma blattae (strain ATCC 34711 / CBS 6284 / DSM 70876 / NBRC 10599 / NRRL Y-10934 / UCD 77-7)</name>
    <name type="common">Yeast</name>
    <name type="synonym">Tetrapisispora blattae</name>
    <dbReference type="NCBI Taxonomy" id="1071380"/>
    <lineage>
        <taxon>Eukaryota</taxon>
        <taxon>Fungi</taxon>
        <taxon>Dikarya</taxon>
        <taxon>Ascomycota</taxon>
        <taxon>Saccharomycotina</taxon>
        <taxon>Saccharomycetes</taxon>
        <taxon>Saccharomycetales</taxon>
        <taxon>Saccharomycetaceae</taxon>
        <taxon>Henningerozyma</taxon>
    </lineage>
</organism>
<reference evidence="3 4" key="1">
    <citation type="journal article" date="2011" name="Proc. Natl. Acad. Sci. U.S.A.">
        <title>Evolutionary erosion of yeast sex chromosomes by mating-type switching accidents.</title>
        <authorList>
            <person name="Gordon J.L."/>
            <person name="Armisen D."/>
            <person name="Proux-Wera E."/>
            <person name="Oheigeartaigh S.S."/>
            <person name="Byrne K.P."/>
            <person name="Wolfe K.H."/>
        </authorList>
    </citation>
    <scope>NUCLEOTIDE SEQUENCE [LARGE SCALE GENOMIC DNA]</scope>
    <source>
        <strain evidence="4">ATCC 34711 / CBS 6284 / DSM 70876 / NBRC 10599 / NRRL Y-10934 / UCD 77-7</strain>
    </source>
</reference>
<comment type="similarity">
    <text evidence="1">Belongs to the palA/RIM20 family.</text>
</comment>
<dbReference type="SMART" id="SM01041">
    <property type="entry name" value="BRO1"/>
    <property type="match status" value="1"/>
</dbReference>
<dbReference type="Pfam" id="PF03097">
    <property type="entry name" value="BRO1"/>
    <property type="match status" value="1"/>
</dbReference>
<dbReference type="PANTHER" id="PTHR23030">
    <property type="entry name" value="PCD6 INTERACTING PROTEIN-RELATED"/>
    <property type="match status" value="1"/>
</dbReference>
<accession>I2H2L9</accession>
<dbReference type="EMBL" id="HE806319">
    <property type="protein sequence ID" value="CCH60621.1"/>
    <property type="molecule type" value="Genomic_DNA"/>
</dbReference>
<dbReference type="Proteomes" id="UP000002866">
    <property type="component" value="Chromosome 4"/>
</dbReference>
<sequence length="662" mass="77332">MAEFLRIPLNEKIYKNDLKDQLFNVLSSSVQRNPQKLDNDINSFVNVERTLENLTISNNSLNALKLYYVQLSNLENVVPDDKIQFNWRLALPSLELDASFESLLLEKCLILYNIGAIYMGLGVDSYVVEIPVVKEVCQYFQAAAGCFSQILENIKELRHNHNIFNPSFLKCLINLALAEAQECSWFISKQCGHSDSVLSKLSYQIALYYEEALREYILMNFKENWIKDIDDYLQFKTNYFVAAATYRKGIYLSSKNKFGLAIANLKYTEYLLNKIKKTRHREKIINFQTTSNDRLNNELRDNESLHLQEIPTLQSPNINPANMVSPQYVGTIIQKDLIKGDINTFTDLIPISVIESSNAYREKQEKYVNEELIKPLKEIKNNLEIFVNTDIQLHLARTIQQSEVASCKESFKEMSQLETNTKSIIDRLISSFTKEQEINEKYENKYGYLNWNNLSHSPENDYIREKISFVNEYIKEGQLVTQQTKQLYKSLDLRTILEPTTGSKEFVLLFQRFTMINNYRSTFLRNIKLKSENNPILPKLIKTYSTEGISLFPQVFNDHLKLFENDRKEILDEEVKNIEYKHHLQKLEPQTTQITKSILDSNPERYKAIEQFANVKLNIMHGIKFYEDLLMSVNDLQDRINVFLNQNKNKRTQEATRLGIVL</sequence>
<dbReference type="OrthoDB" id="64867at2759"/>
<dbReference type="OMA" id="VSHAEEM"/>
<gene>
    <name evidence="3" type="primary">TBLA0D01130</name>
    <name evidence="3" type="ORF">TBLA_0D01130</name>
</gene>
<dbReference type="InterPro" id="IPR025304">
    <property type="entry name" value="ALIX_V_dom"/>
</dbReference>
<dbReference type="GeneID" id="14495604"/>
<dbReference type="eggNOG" id="KOG2220">
    <property type="taxonomic scope" value="Eukaryota"/>
</dbReference>
<dbReference type="HOGENOM" id="CLU_007181_2_1_1"/>
<evidence type="ECO:0000313" key="3">
    <source>
        <dbReference type="EMBL" id="CCH60621.1"/>
    </source>
</evidence>
<evidence type="ECO:0000259" key="2">
    <source>
        <dbReference type="PROSITE" id="PS51180"/>
    </source>
</evidence>
<dbReference type="PANTHER" id="PTHR23030:SF39">
    <property type="entry name" value="PROGRAMMED CELL DEATH 6-INTERACTING PROTEIN"/>
    <property type="match status" value="1"/>
</dbReference>
<dbReference type="PROSITE" id="PS51180">
    <property type="entry name" value="BRO1"/>
    <property type="match status" value="1"/>
</dbReference>
<feature type="domain" description="BRO1" evidence="2">
    <location>
        <begin position="3"/>
        <end position="383"/>
    </location>
</feature>
<dbReference type="InterPro" id="IPR038499">
    <property type="entry name" value="BRO1_sf"/>
</dbReference>